<gene>
    <name evidence="2" type="ORF">GSONMT00031712001</name>
</gene>
<proteinExistence type="predicted"/>
<accession>A0A060YTN2</accession>
<evidence type="ECO:0000313" key="3">
    <source>
        <dbReference type="Proteomes" id="UP000193380"/>
    </source>
</evidence>
<dbReference type="Proteomes" id="UP000193380">
    <property type="component" value="Unassembled WGS sequence"/>
</dbReference>
<dbReference type="AlphaFoldDB" id="A0A060YTN2"/>
<feature type="compositionally biased region" description="Basic and acidic residues" evidence="1">
    <location>
        <begin position="1"/>
        <end position="11"/>
    </location>
</feature>
<dbReference type="STRING" id="8022.A0A060YTN2"/>
<reference evidence="2" key="1">
    <citation type="journal article" date="2014" name="Nat. Commun.">
        <title>The rainbow trout genome provides novel insights into evolution after whole-genome duplication in vertebrates.</title>
        <authorList>
            <person name="Berthelot C."/>
            <person name="Brunet F."/>
            <person name="Chalopin D."/>
            <person name="Juanchich A."/>
            <person name="Bernard M."/>
            <person name="Noel B."/>
            <person name="Bento P."/>
            <person name="Da Silva C."/>
            <person name="Labadie K."/>
            <person name="Alberti A."/>
            <person name="Aury J.M."/>
            <person name="Louis A."/>
            <person name="Dehais P."/>
            <person name="Bardou P."/>
            <person name="Montfort J."/>
            <person name="Klopp C."/>
            <person name="Cabau C."/>
            <person name="Gaspin C."/>
            <person name="Thorgaard G.H."/>
            <person name="Boussaha M."/>
            <person name="Quillet E."/>
            <person name="Guyomard R."/>
            <person name="Galiana D."/>
            <person name="Bobe J."/>
            <person name="Volff J.N."/>
            <person name="Genet C."/>
            <person name="Wincker P."/>
            <person name="Jaillon O."/>
            <person name="Roest Crollius H."/>
            <person name="Guiguen Y."/>
        </authorList>
    </citation>
    <scope>NUCLEOTIDE SEQUENCE [LARGE SCALE GENOMIC DNA]</scope>
</reference>
<evidence type="ECO:0000313" key="2">
    <source>
        <dbReference type="EMBL" id="CDQ92789.1"/>
    </source>
</evidence>
<sequence>MEKVETDEHLLAKQHRKEKKDLQAKIQSLKNAVPKNDKKRCKTAD</sequence>
<name>A0A060YTN2_ONCMY</name>
<reference evidence="2" key="2">
    <citation type="submission" date="2014-03" db="EMBL/GenBank/DDBJ databases">
        <authorList>
            <person name="Genoscope - CEA"/>
        </authorList>
    </citation>
    <scope>NUCLEOTIDE SEQUENCE</scope>
</reference>
<evidence type="ECO:0000256" key="1">
    <source>
        <dbReference type="SAM" id="MobiDB-lite"/>
    </source>
</evidence>
<organism evidence="2 3">
    <name type="scientific">Oncorhynchus mykiss</name>
    <name type="common">Rainbow trout</name>
    <name type="synonym">Salmo gairdneri</name>
    <dbReference type="NCBI Taxonomy" id="8022"/>
    <lineage>
        <taxon>Eukaryota</taxon>
        <taxon>Metazoa</taxon>
        <taxon>Chordata</taxon>
        <taxon>Craniata</taxon>
        <taxon>Vertebrata</taxon>
        <taxon>Euteleostomi</taxon>
        <taxon>Actinopterygii</taxon>
        <taxon>Neopterygii</taxon>
        <taxon>Teleostei</taxon>
        <taxon>Protacanthopterygii</taxon>
        <taxon>Salmoniformes</taxon>
        <taxon>Salmonidae</taxon>
        <taxon>Salmoninae</taxon>
        <taxon>Oncorhynchus</taxon>
    </lineage>
</organism>
<protein>
    <submittedName>
        <fullName evidence="2">Uncharacterized protein</fullName>
    </submittedName>
</protein>
<feature type="region of interest" description="Disordered" evidence="1">
    <location>
        <begin position="1"/>
        <end position="45"/>
    </location>
</feature>
<dbReference type="EMBL" id="FR913865">
    <property type="protein sequence ID" value="CDQ92789.1"/>
    <property type="molecule type" value="Genomic_DNA"/>
</dbReference>
<dbReference type="PaxDb" id="8022-A0A060YTN2"/>